<reference evidence="2 3" key="1">
    <citation type="submission" date="2016-06" db="EMBL/GenBank/DDBJ databases">
        <title>Evolution of pathogenesis and genome organization in the Tremellales.</title>
        <authorList>
            <person name="Cuomo C."/>
            <person name="Litvintseva A."/>
            <person name="Heitman J."/>
            <person name="Chen Y."/>
            <person name="Sun S."/>
            <person name="Springer D."/>
            <person name="Dromer F."/>
            <person name="Young S."/>
            <person name="Zeng Q."/>
            <person name="Chapman S."/>
            <person name="Gujja S."/>
            <person name="Saif S."/>
            <person name="Birren B."/>
        </authorList>
    </citation>
    <scope>NUCLEOTIDE SEQUENCE [LARGE SCALE GENOMIC DNA]</scope>
    <source>
        <strain evidence="2 3">CBS 7118</strain>
    </source>
</reference>
<proteinExistence type="predicted"/>
<dbReference type="AlphaFoldDB" id="A0A1E3JEF7"/>
<dbReference type="OrthoDB" id="2572939at2759"/>
<dbReference type="Proteomes" id="UP000094819">
    <property type="component" value="Unassembled WGS sequence"/>
</dbReference>
<evidence type="ECO:0000256" key="1">
    <source>
        <dbReference type="SAM" id="MobiDB-lite"/>
    </source>
</evidence>
<dbReference type="RefSeq" id="XP_019032153.1">
    <property type="nucleotide sequence ID" value="XM_019175663.1"/>
</dbReference>
<accession>A0A1E3JEF7</accession>
<protein>
    <submittedName>
        <fullName evidence="2">Uncharacterized protein</fullName>
    </submittedName>
</protein>
<sequence length="107" mass="11152">MALPALDDSPTLPHPGLPCGLEHPPHLAFLPALAYPTKLAQSLEDSPSRSASPLSAEYLLSTMAVKDAFPSLVLEAIDGGSVDAGTRARAARKGKLPESTLHTRTIG</sequence>
<name>A0A1E3JEF7_9TREE</name>
<keyword evidence="3" id="KW-1185">Reference proteome</keyword>
<comment type="caution">
    <text evidence="2">The sequence shown here is derived from an EMBL/GenBank/DDBJ whole genome shotgun (WGS) entry which is preliminary data.</text>
</comment>
<dbReference type="GeneID" id="30192747"/>
<evidence type="ECO:0000313" key="3">
    <source>
        <dbReference type="Proteomes" id="UP000094819"/>
    </source>
</evidence>
<dbReference type="EMBL" id="AWGH01000009">
    <property type="protein sequence ID" value="ODN98291.1"/>
    <property type="molecule type" value="Genomic_DNA"/>
</dbReference>
<feature type="region of interest" description="Disordered" evidence="1">
    <location>
        <begin position="1"/>
        <end position="20"/>
    </location>
</feature>
<gene>
    <name evidence="2" type="ORF">L198_03534</name>
</gene>
<evidence type="ECO:0000313" key="2">
    <source>
        <dbReference type="EMBL" id="ODN98291.1"/>
    </source>
</evidence>
<organism evidence="2 3">
    <name type="scientific">Cryptococcus wingfieldii CBS 7118</name>
    <dbReference type="NCBI Taxonomy" id="1295528"/>
    <lineage>
        <taxon>Eukaryota</taxon>
        <taxon>Fungi</taxon>
        <taxon>Dikarya</taxon>
        <taxon>Basidiomycota</taxon>
        <taxon>Agaricomycotina</taxon>
        <taxon>Tremellomycetes</taxon>
        <taxon>Tremellales</taxon>
        <taxon>Cryptococcaceae</taxon>
        <taxon>Cryptococcus</taxon>
    </lineage>
</organism>
<feature type="region of interest" description="Disordered" evidence="1">
    <location>
        <begin position="88"/>
        <end position="107"/>
    </location>
</feature>